<dbReference type="Proteomes" id="UP001596107">
    <property type="component" value="Unassembled WGS sequence"/>
</dbReference>
<name>A0ABW0TD98_9HYPH</name>
<evidence type="ECO:0000313" key="2">
    <source>
        <dbReference type="Proteomes" id="UP001596107"/>
    </source>
</evidence>
<reference evidence="2" key="1">
    <citation type="journal article" date="2019" name="Int. J. Syst. Evol. Microbiol.">
        <title>The Global Catalogue of Microorganisms (GCM) 10K type strain sequencing project: providing services to taxonomists for standard genome sequencing and annotation.</title>
        <authorList>
            <consortium name="The Broad Institute Genomics Platform"/>
            <consortium name="The Broad Institute Genome Sequencing Center for Infectious Disease"/>
            <person name="Wu L."/>
            <person name="Ma J."/>
        </authorList>
    </citation>
    <scope>NUCLEOTIDE SEQUENCE [LARGE SCALE GENOMIC DNA]</scope>
    <source>
        <strain evidence="2">JCM 3366</strain>
    </source>
</reference>
<organism evidence="1 2">
    <name type="scientific">Nitratireductor kimnyeongensis</name>
    <dbReference type="NCBI Taxonomy" id="430679"/>
    <lineage>
        <taxon>Bacteria</taxon>
        <taxon>Pseudomonadati</taxon>
        <taxon>Pseudomonadota</taxon>
        <taxon>Alphaproteobacteria</taxon>
        <taxon>Hyphomicrobiales</taxon>
        <taxon>Phyllobacteriaceae</taxon>
        <taxon>Nitratireductor</taxon>
    </lineage>
</organism>
<dbReference type="RefSeq" id="WP_223021960.1">
    <property type="nucleotide sequence ID" value="NZ_CP078143.1"/>
</dbReference>
<sequence length="137" mass="15565">MSEKPEILYASEPDLEARAFGRVLQELGLAAIGPIDDEARLKRMIAGAGLIVTARRNVKEKPLVGSPVVRQTFRGVPISPILPCLRKRRSEDRPTRQWRMPMAIKARLSTVDIKILRRNRNLSAYFVDYMSNFCKLS</sequence>
<accession>A0ABW0TD98</accession>
<proteinExistence type="predicted"/>
<keyword evidence="2" id="KW-1185">Reference proteome</keyword>
<comment type="caution">
    <text evidence="1">The sequence shown here is derived from an EMBL/GenBank/DDBJ whole genome shotgun (WGS) entry which is preliminary data.</text>
</comment>
<gene>
    <name evidence="1" type="ORF">ACFPOD_15625</name>
</gene>
<dbReference type="EMBL" id="JBHSNB010000003">
    <property type="protein sequence ID" value="MFC5586544.1"/>
    <property type="molecule type" value="Genomic_DNA"/>
</dbReference>
<protein>
    <submittedName>
        <fullName evidence="1">Uncharacterized protein</fullName>
    </submittedName>
</protein>
<evidence type="ECO:0000313" key="1">
    <source>
        <dbReference type="EMBL" id="MFC5586544.1"/>
    </source>
</evidence>